<dbReference type="PANTHER" id="PTHR40045:SF1">
    <property type="entry name" value="YQCI_YCGG FAMILY PROTEIN"/>
    <property type="match status" value="1"/>
</dbReference>
<reference evidence="1 2" key="1">
    <citation type="submission" date="2019-12" db="EMBL/GenBank/DDBJ databases">
        <title>Genomic-based taxomic classification of the family Erythrobacteraceae.</title>
        <authorList>
            <person name="Xu L."/>
        </authorList>
    </citation>
    <scope>NUCLEOTIDE SEQUENCE [LARGE SCALE GENOMIC DNA]</scope>
    <source>
        <strain evidence="1 2">S36</strain>
    </source>
</reference>
<accession>A0A6I4TUU0</accession>
<gene>
    <name evidence="1" type="ORF">GRI97_08360</name>
</gene>
<name>A0A6I4TUU0_9SPHN</name>
<comment type="caution">
    <text evidence="1">The sequence shown here is derived from an EMBL/GenBank/DDBJ whole genome shotgun (WGS) entry which is preliminary data.</text>
</comment>
<organism evidence="1 2">
    <name type="scientific">Croceibacterium xixiisoli</name>
    <dbReference type="NCBI Taxonomy" id="1476466"/>
    <lineage>
        <taxon>Bacteria</taxon>
        <taxon>Pseudomonadati</taxon>
        <taxon>Pseudomonadota</taxon>
        <taxon>Alphaproteobacteria</taxon>
        <taxon>Sphingomonadales</taxon>
        <taxon>Erythrobacteraceae</taxon>
        <taxon>Croceibacterium</taxon>
    </lineage>
</organism>
<dbReference type="EMBL" id="WTYJ01000001">
    <property type="protein sequence ID" value="MXO98999.1"/>
    <property type="molecule type" value="Genomic_DNA"/>
</dbReference>
<keyword evidence="2" id="KW-1185">Reference proteome</keyword>
<dbReference type="Proteomes" id="UP000469430">
    <property type="component" value="Unassembled WGS sequence"/>
</dbReference>
<dbReference type="NCBIfam" id="NF041366">
    <property type="entry name" value="GntA_guanitoxin"/>
    <property type="match status" value="1"/>
</dbReference>
<dbReference type="OrthoDB" id="283514at2"/>
<dbReference type="Pfam" id="PF08892">
    <property type="entry name" value="YqcI_YcgG"/>
    <property type="match status" value="1"/>
</dbReference>
<dbReference type="PANTHER" id="PTHR40045">
    <property type="entry name" value="YCGG FAMILY PROTEIN"/>
    <property type="match status" value="1"/>
</dbReference>
<evidence type="ECO:0000313" key="2">
    <source>
        <dbReference type="Proteomes" id="UP000469430"/>
    </source>
</evidence>
<dbReference type="RefSeq" id="WP_161390583.1">
    <property type="nucleotide sequence ID" value="NZ_JBHSCP010000001.1"/>
</dbReference>
<protein>
    <submittedName>
        <fullName evidence="1">YqcI/YcgG family protein</fullName>
    </submittedName>
</protein>
<dbReference type="AlphaFoldDB" id="A0A6I4TUU0"/>
<dbReference type="InterPro" id="IPR014988">
    <property type="entry name" value="Uncharacterised_YqcI/YcgG"/>
</dbReference>
<proteinExistence type="predicted"/>
<evidence type="ECO:0000313" key="1">
    <source>
        <dbReference type="EMBL" id="MXO98999.1"/>
    </source>
</evidence>
<sequence>MIGDPDHHRRPLIAVNDVQHLEDGVLDKIAHPTFPCVGAKSALARGTLKIMACHSLVSGWDDVRIHRTLLDWAADYRTDPKGLRSLAVVFEGPLTLDEADFEKAMWERIQSFSDKDHWLGQPFDHRVSPDPEDPHFSLSFGGEAFFVVGLHPNASRPARRFPSPTLVFNLHDQFEHLREEGKYERMREKILERDREIAGDINPMLARHGELSEARQYSGRQVAADWHCPFRDPRRKSTHGSD</sequence>